<evidence type="ECO:0000313" key="2">
    <source>
        <dbReference type="EMBL" id="EGC44794.1"/>
    </source>
</evidence>
<keyword evidence="1" id="KW-1133">Transmembrane helix</keyword>
<protein>
    <submittedName>
        <fullName evidence="2">Predicted protein</fullName>
    </submittedName>
</protein>
<proteinExistence type="predicted"/>
<accession>F0UER4</accession>
<evidence type="ECO:0000256" key="1">
    <source>
        <dbReference type="SAM" id="Phobius"/>
    </source>
</evidence>
<dbReference type="Proteomes" id="UP000008142">
    <property type="component" value="Unassembled WGS sequence"/>
</dbReference>
<dbReference type="HOGENOM" id="CLU_2262936_0_0_1"/>
<keyword evidence="1" id="KW-0472">Membrane</keyword>
<feature type="transmembrane region" description="Helical" evidence="1">
    <location>
        <begin position="70"/>
        <end position="86"/>
    </location>
</feature>
<gene>
    <name evidence="2" type="ORF">HCEG_04009</name>
</gene>
<name>F0UER4_AJEC8</name>
<organism evidence="3">
    <name type="scientific">Ajellomyces capsulatus (strain H88)</name>
    <name type="common">Darling's disease fungus</name>
    <name type="synonym">Histoplasma capsulatum</name>
    <dbReference type="NCBI Taxonomy" id="544711"/>
    <lineage>
        <taxon>Eukaryota</taxon>
        <taxon>Fungi</taxon>
        <taxon>Dikarya</taxon>
        <taxon>Ascomycota</taxon>
        <taxon>Pezizomycotina</taxon>
        <taxon>Eurotiomycetes</taxon>
        <taxon>Eurotiomycetidae</taxon>
        <taxon>Onygenales</taxon>
        <taxon>Ajellomycetaceae</taxon>
        <taxon>Histoplasma</taxon>
    </lineage>
</organism>
<dbReference type="AlphaFoldDB" id="F0UER4"/>
<dbReference type="EMBL" id="DS990638">
    <property type="protein sequence ID" value="EGC44794.1"/>
    <property type="molecule type" value="Genomic_DNA"/>
</dbReference>
<sequence>MSALSNDAYQTGITVRNRTRTLSVVLTRSSITTFFICNTISVASDGLQSLGELCEEKREDGAMKAKWEEGWLYMPSALWSTLIVLLRDRMVTMKDRIVHLIHS</sequence>
<keyword evidence="1" id="KW-0812">Transmembrane</keyword>
<evidence type="ECO:0000313" key="3">
    <source>
        <dbReference type="Proteomes" id="UP000008142"/>
    </source>
</evidence>
<reference evidence="3" key="1">
    <citation type="submission" date="2008-07" db="EMBL/GenBank/DDBJ databases">
        <title>Annotation of Ajellomyces capsulatus strain H88.</title>
        <authorList>
            <person name="Champion M."/>
            <person name="Cuomo C."/>
            <person name="Ma L.-J."/>
            <person name="Henn M.R."/>
            <person name="Sil A."/>
            <person name="Goldman B."/>
            <person name="Young S.K."/>
            <person name="Kodira C.D."/>
            <person name="Zeng Q."/>
            <person name="Koehrsen M."/>
            <person name="Alvarado L."/>
            <person name="Berlin A."/>
            <person name="Borenstein D."/>
            <person name="Chen Z."/>
            <person name="Engels R."/>
            <person name="Freedman E."/>
            <person name="Gellesch M."/>
            <person name="Goldberg J."/>
            <person name="Griggs A."/>
            <person name="Gujja S."/>
            <person name="Heiman D."/>
            <person name="Hepburn T."/>
            <person name="Howarth C."/>
            <person name="Jen D."/>
            <person name="Larson L."/>
            <person name="Lewis B."/>
            <person name="Mehta T."/>
            <person name="Park D."/>
            <person name="Pearson M."/>
            <person name="Roberts A."/>
            <person name="Saif S."/>
            <person name="Shea T."/>
            <person name="Shenoy N."/>
            <person name="Sisk P."/>
            <person name="Stolte C."/>
            <person name="Sykes S."/>
            <person name="Walk T."/>
            <person name="White J."/>
            <person name="Yandava C."/>
            <person name="Klein B."/>
            <person name="McEwen J.G."/>
            <person name="Puccia R."/>
            <person name="Goldman G.H."/>
            <person name="Felipe M.S."/>
            <person name="Nino-Vega G."/>
            <person name="San-Blas G."/>
            <person name="Taylor J."/>
            <person name="Mendoza L."/>
            <person name="Galagan J."/>
            <person name="Nusbaum C."/>
            <person name="Birren B."/>
        </authorList>
    </citation>
    <scope>NUCLEOTIDE SEQUENCE [LARGE SCALE GENOMIC DNA]</scope>
    <source>
        <strain evidence="3">H88</strain>
    </source>
</reference>